<proteinExistence type="inferred from homology"/>
<dbReference type="CDD" id="cd00448">
    <property type="entry name" value="YjgF_YER057c_UK114_family"/>
    <property type="match status" value="1"/>
</dbReference>
<keyword evidence="2" id="KW-1185">Reference proteome</keyword>
<dbReference type="PROSITE" id="PS01094">
    <property type="entry name" value="UPF0076"/>
    <property type="match status" value="1"/>
</dbReference>
<dbReference type="GO" id="GO:0005739">
    <property type="term" value="C:mitochondrion"/>
    <property type="evidence" value="ECO:0007669"/>
    <property type="project" value="TreeGrafter"/>
</dbReference>
<dbReference type="NCBIfam" id="TIGR00004">
    <property type="entry name" value="Rid family detoxifying hydrolase"/>
    <property type="match status" value="1"/>
</dbReference>
<dbReference type="FunFam" id="3.30.1330.40:FF:000001">
    <property type="entry name" value="L-PSP family endoribonuclease"/>
    <property type="match status" value="1"/>
</dbReference>
<dbReference type="AlphaFoldDB" id="A0A8B8CQH4"/>
<comment type="similarity">
    <text evidence="1">Belongs to the RutC family.</text>
</comment>
<evidence type="ECO:0000313" key="2">
    <source>
        <dbReference type="Proteomes" id="UP000694844"/>
    </source>
</evidence>
<dbReference type="Pfam" id="PF01042">
    <property type="entry name" value="Ribonuc_L-PSP"/>
    <property type="match status" value="1"/>
</dbReference>
<dbReference type="Proteomes" id="UP000694844">
    <property type="component" value="Chromosome 2"/>
</dbReference>
<evidence type="ECO:0000256" key="1">
    <source>
        <dbReference type="ARBA" id="ARBA00010552"/>
    </source>
</evidence>
<dbReference type="PANTHER" id="PTHR11803:SF39">
    <property type="entry name" value="2-IMINOBUTANOATE_2-IMINOPROPANOATE DEAMINASE"/>
    <property type="match status" value="1"/>
</dbReference>
<dbReference type="GeneID" id="111120770"/>
<dbReference type="OrthoDB" id="309640at2759"/>
<dbReference type="KEGG" id="cvn:111120770"/>
<accession>A0A8B8CQH4</accession>
<dbReference type="PANTHER" id="PTHR11803">
    <property type="entry name" value="2-IMINOBUTANOATE/2-IMINOPROPANOATE DEAMINASE RIDA"/>
    <property type="match status" value="1"/>
</dbReference>
<evidence type="ECO:0000313" key="3">
    <source>
        <dbReference type="RefSeq" id="XP_022317439.1"/>
    </source>
</evidence>
<sequence>MAGLVRRIIQTAKAPSAIGPYSQAVLVENTLYVSGQIGLSPQSGTMVQGGVVSETEQALKNMQAILEEAGTTMDNVVKATVLLDDINNFGAVNEVYAKFFKKSFPARAAYQVAALPKGAKVEIEAVAIVGKLVDTQ</sequence>
<gene>
    <name evidence="3" type="primary">LOC111120770</name>
</gene>
<dbReference type="InterPro" id="IPR006056">
    <property type="entry name" value="RidA"/>
</dbReference>
<dbReference type="SUPFAM" id="SSF55298">
    <property type="entry name" value="YjgF-like"/>
    <property type="match status" value="1"/>
</dbReference>
<protein>
    <submittedName>
        <fullName evidence="3">2-iminobutanoate/2-iminopropanoate deaminase-like</fullName>
    </submittedName>
</protein>
<dbReference type="InterPro" id="IPR006175">
    <property type="entry name" value="YjgF/YER057c/UK114"/>
</dbReference>
<dbReference type="InterPro" id="IPR035959">
    <property type="entry name" value="RutC-like_sf"/>
</dbReference>
<dbReference type="RefSeq" id="XP_022317439.1">
    <property type="nucleotide sequence ID" value="XM_022461731.1"/>
</dbReference>
<name>A0A8B8CQH4_CRAVI</name>
<dbReference type="Gene3D" id="3.30.1330.40">
    <property type="entry name" value="RutC-like"/>
    <property type="match status" value="1"/>
</dbReference>
<dbReference type="GO" id="GO:0019239">
    <property type="term" value="F:deaminase activity"/>
    <property type="evidence" value="ECO:0007669"/>
    <property type="project" value="TreeGrafter"/>
</dbReference>
<dbReference type="GO" id="GO:0005829">
    <property type="term" value="C:cytosol"/>
    <property type="evidence" value="ECO:0007669"/>
    <property type="project" value="TreeGrafter"/>
</dbReference>
<reference evidence="3" key="1">
    <citation type="submission" date="2025-08" db="UniProtKB">
        <authorList>
            <consortium name="RefSeq"/>
        </authorList>
    </citation>
    <scope>IDENTIFICATION</scope>
    <source>
        <tissue evidence="3">Whole sample</tissue>
    </source>
</reference>
<organism evidence="2 3">
    <name type="scientific">Crassostrea virginica</name>
    <name type="common">Eastern oyster</name>
    <dbReference type="NCBI Taxonomy" id="6565"/>
    <lineage>
        <taxon>Eukaryota</taxon>
        <taxon>Metazoa</taxon>
        <taxon>Spiralia</taxon>
        <taxon>Lophotrochozoa</taxon>
        <taxon>Mollusca</taxon>
        <taxon>Bivalvia</taxon>
        <taxon>Autobranchia</taxon>
        <taxon>Pteriomorphia</taxon>
        <taxon>Ostreida</taxon>
        <taxon>Ostreoidea</taxon>
        <taxon>Ostreidae</taxon>
        <taxon>Crassostrea</taxon>
    </lineage>
</organism>
<dbReference type="InterPro" id="IPR019897">
    <property type="entry name" value="RidA_CS"/>
</dbReference>